<name>A0A0F9MHT3_9ZZZZ</name>
<protein>
    <submittedName>
        <fullName evidence="2">Uncharacterized protein</fullName>
    </submittedName>
</protein>
<evidence type="ECO:0000313" key="2">
    <source>
        <dbReference type="EMBL" id="KKM68697.1"/>
    </source>
</evidence>
<gene>
    <name evidence="2" type="ORF">LCGC14_1458290</name>
</gene>
<comment type="caution">
    <text evidence="2">The sequence shown here is derived from an EMBL/GenBank/DDBJ whole genome shotgun (WGS) entry which is preliminary data.</text>
</comment>
<accession>A0A0F9MHT3</accession>
<keyword evidence="1" id="KW-0812">Transmembrane</keyword>
<reference evidence="2" key="1">
    <citation type="journal article" date="2015" name="Nature">
        <title>Complex archaea that bridge the gap between prokaryotes and eukaryotes.</title>
        <authorList>
            <person name="Spang A."/>
            <person name="Saw J.H."/>
            <person name="Jorgensen S.L."/>
            <person name="Zaremba-Niedzwiedzka K."/>
            <person name="Martijn J."/>
            <person name="Lind A.E."/>
            <person name="van Eijk R."/>
            <person name="Schleper C."/>
            <person name="Guy L."/>
            <person name="Ettema T.J."/>
        </authorList>
    </citation>
    <scope>NUCLEOTIDE SEQUENCE</scope>
</reference>
<keyword evidence="1" id="KW-1133">Transmembrane helix</keyword>
<proteinExistence type="predicted"/>
<keyword evidence="1" id="KW-0472">Membrane</keyword>
<sequence length="620" mass="67516">MKVAQTVMFAQSAGSKSKNNGSSDVNKTTRMAEITCSKCGKVFYRSKPLNWPMRCPSCHALLSEPAARYAGQLRRYDMIQYAVDPKVAAARAEVKAAGIRAKAVRHAATEAKWARTLKPTFEARLAKSVGHFVKRHSGLISMLIAAPAIASEIQLMIRKADQKRAAENYNWEGYAGLGGSRRTIAKLVGKAKRKRRFRKGVMRFPKRHPKTMMVAGGAGLGSWAMQRKQRNDQMGQSHYASTTALALRPSKAARTAWAAWRTTKKTGRSVLQTGGKIALGGLISWIAMSILQELEKKRLPAIGPYMPEVRPDIEMARYTIGQVSANVAEIPTAKLYSLQSKALETVAKIKGLPHKAKVGAEKGLLMWLLGFVSAELLGRGITTPKRRISVEGEIPIRQVPSASYEQPFDPREWIAQNKAFDAGTRRIVKGIKRDRRHAAFRTIRRHSGKVAVAALPLAALTALVASRKVRQGKQEKYFAAAAAVGAAAKVAKVGKLATAGRWGNRLLTGWIAADLIGAVLPKKKKKPGMTGGQTGPAYKAPQYYGISRVPVRRLMELRWLAKTKVPIKGKRQAIAQGLTDVANRIKAERAAAIALIAGAGVGGAVVGKKLERRRVRQAVG</sequence>
<dbReference type="EMBL" id="LAZR01010123">
    <property type="protein sequence ID" value="KKM68697.1"/>
    <property type="molecule type" value="Genomic_DNA"/>
</dbReference>
<organism evidence="2">
    <name type="scientific">marine sediment metagenome</name>
    <dbReference type="NCBI Taxonomy" id="412755"/>
    <lineage>
        <taxon>unclassified sequences</taxon>
        <taxon>metagenomes</taxon>
        <taxon>ecological metagenomes</taxon>
    </lineage>
</organism>
<feature type="transmembrane region" description="Helical" evidence="1">
    <location>
        <begin position="590"/>
        <end position="607"/>
    </location>
</feature>
<dbReference type="AlphaFoldDB" id="A0A0F9MHT3"/>
<evidence type="ECO:0000256" key="1">
    <source>
        <dbReference type="SAM" id="Phobius"/>
    </source>
</evidence>